<comment type="caution">
    <text evidence="1">The sequence shown here is derived from an EMBL/GenBank/DDBJ whole genome shotgun (WGS) entry which is preliminary data.</text>
</comment>
<organism evidence="1 2">
    <name type="scientific">Deinococcus enclensis</name>
    <dbReference type="NCBI Taxonomy" id="1049582"/>
    <lineage>
        <taxon>Bacteria</taxon>
        <taxon>Thermotogati</taxon>
        <taxon>Deinococcota</taxon>
        <taxon>Deinococci</taxon>
        <taxon>Deinococcales</taxon>
        <taxon>Deinococcaceae</taxon>
        <taxon>Deinococcus</taxon>
    </lineage>
</organism>
<reference evidence="1 2" key="1">
    <citation type="submission" date="2023-07" db="EMBL/GenBank/DDBJ databases">
        <title>Genomic Encyclopedia of Type Strains, Phase IV (KMG-IV): sequencing the most valuable type-strain genomes for metagenomic binning, comparative biology and taxonomic classification.</title>
        <authorList>
            <person name="Goeker M."/>
        </authorList>
    </citation>
    <scope>NUCLEOTIDE SEQUENCE [LARGE SCALE GENOMIC DNA]</scope>
    <source>
        <strain evidence="1 2">NIO-1023</strain>
    </source>
</reference>
<evidence type="ECO:0000313" key="2">
    <source>
        <dbReference type="Proteomes" id="UP001232163"/>
    </source>
</evidence>
<dbReference type="RefSeq" id="WP_022802595.1">
    <property type="nucleotide sequence ID" value="NZ_JAURUR010000014.1"/>
</dbReference>
<dbReference type="EMBL" id="JAURUR010000014">
    <property type="protein sequence ID" value="MDP9765755.1"/>
    <property type="molecule type" value="Genomic_DNA"/>
</dbReference>
<protein>
    <submittedName>
        <fullName evidence="1">Uncharacterized protein</fullName>
    </submittedName>
</protein>
<accession>A0ABT9MGM7</accession>
<name>A0ABT9MGM7_9DEIO</name>
<proteinExistence type="predicted"/>
<evidence type="ECO:0000313" key="1">
    <source>
        <dbReference type="EMBL" id="MDP9765755.1"/>
    </source>
</evidence>
<gene>
    <name evidence="1" type="ORF">QO006_003210</name>
</gene>
<dbReference type="Proteomes" id="UP001232163">
    <property type="component" value="Unassembled WGS sequence"/>
</dbReference>
<keyword evidence="2" id="KW-1185">Reference proteome</keyword>
<sequence>MLSLVRGAPVPTDPRVAELGFPLTTVRDYARRVSALPVGAG</sequence>